<reference evidence="1 2" key="1">
    <citation type="submission" date="2020-09" db="EMBL/GenBank/DDBJ databases">
        <authorList>
            <person name="Kim M.K."/>
        </authorList>
    </citation>
    <scope>NUCLEOTIDE SEQUENCE [LARGE SCALE GENOMIC DNA]</scope>
    <source>
        <strain evidence="1 2">BT646</strain>
    </source>
</reference>
<organism evidence="1 2">
    <name type="scientific">Hymenobacter duratus</name>
    <dbReference type="NCBI Taxonomy" id="2771356"/>
    <lineage>
        <taxon>Bacteria</taxon>
        <taxon>Pseudomonadati</taxon>
        <taxon>Bacteroidota</taxon>
        <taxon>Cytophagia</taxon>
        <taxon>Cytophagales</taxon>
        <taxon>Hymenobacteraceae</taxon>
        <taxon>Hymenobacter</taxon>
    </lineage>
</organism>
<evidence type="ECO:0000313" key="1">
    <source>
        <dbReference type="EMBL" id="MBD2716118.1"/>
    </source>
</evidence>
<gene>
    <name evidence="1" type="ORF">IC231_13820</name>
</gene>
<proteinExistence type="predicted"/>
<comment type="caution">
    <text evidence="1">The sequence shown here is derived from an EMBL/GenBank/DDBJ whole genome shotgun (WGS) entry which is preliminary data.</text>
</comment>
<keyword evidence="2" id="KW-1185">Reference proteome</keyword>
<protein>
    <submittedName>
        <fullName evidence="1">Uncharacterized protein</fullName>
    </submittedName>
</protein>
<dbReference type="EMBL" id="JACWZZ010000003">
    <property type="protein sequence ID" value="MBD2716118.1"/>
    <property type="molecule type" value="Genomic_DNA"/>
</dbReference>
<evidence type="ECO:0000313" key="2">
    <source>
        <dbReference type="Proteomes" id="UP000642468"/>
    </source>
</evidence>
<sequence length="52" mass="5823">MVEQPDTVEPGAYVRTLAATNRRAFPAVGLNFLEQYRRTGRPLLAVQKVAIH</sequence>
<dbReference type="RefSeq" id="WP_190785104.1">
    <property type="nucleotide sequence ID" value="NZ_JACWZZ010000003.1"/>
</dbReference>
<dbReference type="Proteomes" id="UP000642468">
    <property type="component" value="Unassembled WGS sequence"/>
</dbReference>
<accession>A0ABR8JKL9</accession>
<name>A0ABR8JKL9_9BACT</name>